<name>A0A0G3IFV0_9BURK</name>
<dbReference type="EMBL" id="CP011518">
    <property type="protein sequence ID" value="AKK24776.1"/>
    <property type="molecule type" value="Genomic_DNA"/>
</dbReference>
<sequence>MEGVSQYSPLIPRPDPATQTAGTGLATEHAPPEEAATIDAPLATALDPDARGDGADAVGDDAGTLSEDELTQEMREMREAAGREARRHVASISSESSYHTALGEEPGPREFDDAPQRADAGMRGANGDPAGRGGADRATVNVNYAPVIVYHGPHNANQVHLNLVNRPVIRLGGAEQPRPPNAPHRHAAPREQAGPADVPAPGEEVRIPLLADVQGAAAQERRAEDYCLVVPVQPRTLPPKYLYPVWAGGVALFTGASWIQVVPPWRTLGKAGATVSYPLLPLGALVEVGAIAQIGLSRRHKSKALTTELVRLELLVNAYNEADAGWKNRLAPRRAQASPPAELLAEAALKFEALSTHAEYWHLSDKEFEALMLRDVALQALAAVLKGVNYVSQTFTLGKPPTLHALDSATSVTGVFAGLLHCRQAYFERRRAQQAKRVLRAVTAEIRPAPAPGAASVREKLRALDVAYREKRYAGARGPSREFVDLLSERGPLATDQLQALDKLMDAVHTTMAKTMDEALLAADALERHSMLRLTYGAGSAILAVALAALPWLKEKDDPAAELANDVLTATFATSALGWIAYCARQVWAGARAKASTLSEVPSAHDVEAIHAWLATPVQTLEQEFDQHAAGSRFFVSTLVVQYLALAPKREARPERDATADEAGDVVRTKFAIRLLSFLLGKTPSAIRALRIEARSADPAARVMAVAVVARSLLGQAGVEQRFARPHPGAVGPGVQAPLNAAP</sequence>
<evidence type="ECO:0000256" key="1">
    <source>
        <dbReference type="SAM" id="MobiDB-lite"/>
    </source>
</evidence>
<accession>A0A0G3IFV0</accession>
<dbReference type="PATRIC" id="fig|573737.6.peg.5680"/>
<evidence type="ECO:0000313" key="3">
    <source>
        <dbReference type="Proteomes" id="UP000035050"/>
    </source>
</evidence>
<feature type="compositionally biased region" description="Low complexity" evidence="1">
    <location>
        <begin position="26"/>
        <end position="47"/>
    </location>
</feature>
<proteinExistence type="predicted"/>
<gene>
    <name evidence="2" type="ORF">MB84_28690</name>
</gene>
<keyword evidence="3" id="KW-1185">Reference proteome</keyword>
<feature type="compositionally biased region" description="Basic and acidic residues" evidence="1">
    <location>
        <begin position="72"/>
        <end position="84"/>
    </location>
</feature>
<keyword evidence="2" id="KW-0614">Plasmid</keyword>
<dbReference type="RefSeq" id="WP_052654325.1">
    <property type="nucleotide sequence ID" value="NZ_CP011518.2"/>
</dbReference>
<dbReference type="Proteomes" id="UP000035050">
    <property type="component" value="Plasmid pPO70-1"/>
</dbReference>
<evidence type="ECO:0000313" key="2">
    <source>
        <dbReference type="EMBL" id="AKK24776.1"/>
    </source>
</evidence>
<feature type="region of interest" description="Disordered" evidence="1">
    <location>
        <begin position="171"/>
        <end position="198"/>
    </location>
</feature>
<geneLocation type="plasmid" evidence="2 3">
    <name>pPO70-1</name>
</geneLocation>
<dbReference type="KEGG" id="pox:MB84_28690"/>
<reference evidence="2" key="1">
    <citation type="submission" date="2016-06" db="EMBL/GenBank/DDBJ databases">
        <title>Pandoraea oxalativorans DSM 23570 Genome Sequencing.</title>
        <authorList>
            <person name="Ee R."/>
            <person name="Lim Y.-L."/>
            <person name="Yong D."/>
            <person name="Yin W.-F."/>
            <person name="Chan K.-G."/>
        </authorList>
    </citation>
    <scope>NUCLEOTIDE SEQUENCE</scope>
    <source>
        <strain evidence="2">DSM 23570</strain>
        <plasmid evidence="2">pPO70-1</plasmid>
    </source>
</reference>
<feature type="compositionally biased region" description="Basic and acidic residues" evidence="1">
    <location>
        <begin position="106"/>
        <end position="116"/>
    </location>
</feature>
<protein>
    <submittedName>
        <fullName evidence="2">Uncharacterized protein</fullName>
    </submittedName>
</protein>
<organism evidence="2 3">
    <name type="scientific">Pandoraea oxalativorans</name>
    <dbReference type="NCBI Taxonomy" id="573737"/>
    <lineage>
        <taxon>Bacteria</taxon>
        <taxon>Pseudomonadati</taxon>
        <taxon>Pseudomonadota</taxon>
        <taxon>Betaproteobacteria</taxon>
        <taxon>Burkholderiales</taxon>
        <taxon>Burkholderiaceae</taxon>
        <taxon>Pandoraea</taxon>
    </lineage>
</organism>
<dbReference type="AlphaFoldDB" id="A0A0G3IFV0"/>
<feature type="region of interest" description="Disordered" evidence="1">
    <location>
        <begin position="1"/>
        <end position="118"/>
    </location>
</feature>